<evidence type="ECO:0000313" key="3">
    <source>
        <dbReference type="Proteomes" id="UP000281549"/>
    </source>
</evidence>
<gene>
    <name evidence="2" type="ORF">ROZALSC1DRAFT_25924</name>
</gene>
<dbReference type="EMBL" id="ML007420">
    <property type="protein sequence ID" value="RKP15888.1"/>
    <property type="molecule type" value="Genomic_DNA"/>
</dbReference>
<feature type="non-terminal residue" evidence="2">
    <location>
        <position position="272"/>
    </location>
</feature>
<evidence type="ECO:0008006" key="4">
    <source>
        <dbReference type="Google" id="ProtNLM"/>
    </source>
</evidence>
<feature type="region of interest" description="Disordered" evidence="1">
    <location>
        <begin position="251"/>
        <end position="272"/>
    </location>
</feature>
<evidence type="ECO:0000313" key="2">
    <source>
        <dbReference type="EMBL" id="RKP15888.1"/>
    </source>
</evidence>
<proteinExistence type="predicted"/>
<evidence type="ECO:0000256" key="1">
    <source>
        <dbReference type="SAM" id="MobiDB-lite"/>
    </source>
</evidence>
<organism evidence="2 3">
    <name type="scientific">Rozella allomycis (strain CSF55)</name>
    <dbReference type="NCBI Taxonomy" id="988480"/>
    <lineage>
        <taxon>Eukaryota</taxon>
        <taxon>Fungi</taxon>
        <taxon>Fungi incertae sedis</taxon>
        <taxon>Cryptomycota</taxon>
        <taxon>Cryptomycota incertae sedis</taxon>
        <taxon>Rozella</taxon>
    </lineage>
</organism>
<accession>A0A4P9Y9V4</accession>
<reference evidence="3" key="1">
    <citation type="journal article" date="2018" name="Nat. Microbiol.">
        <title>Leveraging single-cell genomics to expand the fungal tree of life.</title>
        <authorList>
            <person name="Ahrendt S.R."/>
            <person name="Quandt C.A."/>
            <person name="Ciobanu D."/>
            <person name="Clum A."/>
            <person name="Salamov A."/>
            <person name="Andreopoulos B."/>
            <person name="Cheng J.F."/>
            <person name="Woyke T."/>
            <person name="Pelin A."/>
            <person name="Henrissat B."/>
            <person name="Reynolds N.K."/>
            <person name="Benny G.L."/>
            <person name="Smith M.E."/>
            <person name="James T.Y."/>
            <person name="Grigoriev I.V."/>
        </authorList>
    </citation>
    <scope>NUCLEOTIDE SEQUENCE [LARGE SCALE GENOMIC DNA]</scope>
    <source>
        <strain evidence="3">CSF55</strain>
    </source>
</reference>
<dbReference type="Proteomes" id="UP000281549">
    <property type="component" value="Unassembled WGS sequence"/>
</dbReference>
<dbReference type="AlphaFoldDB" id="A0A4P9Y9V4"/>
<protein>
    <recommendedName>
        <fullName evidence="4">Retrotransposon gag domain-containing protein</fullName>
    </recommendedName>
</protein>
<name>A0A4P9Y9V4_ROZAC</name>
<sequence>MDPIKTAEKHVTDLRQRLGELVIQNAAGEEIDKVQKDLERATKSVTLLRASTTTETDKKVTNVYKLYSSDMDLKEKGTLDIESFLRKFWRIKESKQLLRLFCHGKEAVAQWLTRHEKSNSEISLEDLKNDLLKEFLSPYWKKINKLTEIFQIHYKQGQTVQSFINDFETLMIENSIPYTTDDKSFAYIKSLLFACVPDSVKRSLCNKPLEEFPTILSLMNALKDFPGVPNDIPPSKTVCYKCRNANDETPVMGTKRIREDDDEESSRKKAFF</sequence>